<proteinExistence type="predicted"/>
<keyword evidence="4" id="KW-1185">Reference proteome</keyword>
<comment type="caution">
    <text evidence="3">The sequence shown here is derived from an EMBL/GenBank/DDBJ whole genome shotgun (WGS) entry which is preliminary data.</text>
</comment>
<evidence type="ECO:0000256" key="2">
    <source>
        <dbReference type="SAM" id="Phobius"/>
    </source>
</evidence>
<gene>
    <name evidence="3" type="ORF">ISN44_As06g029480</name>
</gene>
<name>A0A8T2CH24_ARASU</name>
<keyword evidence="2" id="KW-1133">Transmembrane helix</keyword>
<feature type="transmembrane region" description="Helical" evidence="2">
    <location>
        <begin position="76"/>
        <end position="96"/>
    </location>
</feature>
<accession>A0A8T2CH24</accession>
<dbReference type="OrthoDB" id="680761at2759"/>
<protein>
    <submittedName>
        <fullName evidence="3">Uncharacterized protein</fullName>
    </submittedName>
</protein>
<feature type="region of interest" description="Disordered" evidence="1">
    <location>
        <begin position="201"/>
        <end position="244"/>
    </location>
</feature>
<dbReference type="PANTHER" id="PTHR35997">
    <property type="entry name" value="COTTON FIBER PROTEIN-RELATED"/>
    <property type="match status" value="1"/>
</dbReference>
<feature type="transmembrane region" description="Helical" evidence="2">
    <location>
        <begin position="42"/>
        <end position="64"/>
    </location>
</feature>
<dbReference type="AlphaFoldDB" id="A0A8T2CH24"/>
<sequence length="299" mass="35059">NSSPLSLNLSRFLSWHVKMTEMPSFMIENPKFEPYKPKKRRYYSSSMVSIFISIFTYVLIFYVFEVSPSSIFKDTKVLFFISNTLILIIAADYGAFSDKESHDFYSEYKDATATMRSRADYYSPIPVSRQRENLRDAEIKNPKDVETKNPKEEEEPMVKEIICVSPPEKIVRVVNEEKPRDVLAIENYKQVTDQTVASEEACDARNHVNPNKPYGRSRSDKPRRKRLSEGTETTKRKSYGRRKSDCSTWMVIPEKWENVKEESEEFSKLSNEELNKRVEEFIQRFNRQIRSQSSRVSAT</sequence>
<feature type="non-terminal residue" evidence="3">
    <location>
        <position position="1"/>
    </location>
</feature>
<evidence type="ECO:0000313" key="4">
    <source>
        <dbReference type="Proteomes" id="UP000694251"/>
    </source>
</evidence>
<dbReference type="Proteomes" id="UP000694251">
    <property type="component" value="Chromosome 6"/>
</dbReference>
<dbReference type="EMBL" id="JAEFBJ010000006">
    <property type="protein sequence ID" value="KAG7598715.1"/>
    <property type="molecule type" value="Genomic_DNA"/>
</dbReference>
<keyword evidence="2" id="KW-0472">Membrane</keyword>
<dbReference type="Pfam" id="PF05553">
    <property type="entry name" value="DUF761"/>
    <property type="match status" value="1"/>
</dbReference>
<organism evidence="3 4">
    <name type="scientific">Arabidopsis suecica</name>
    <name type="common">Swedish thale-cress</name>
    <name type="synonym">Cardaminopsis suecica</name>
    <dbReference type="NCBI Taxonomy" id="45249"/>
    <lineage>
        <taxon>Eukaryota</taxon>
        <taxon>Viridiplantae</taxon>
        <taxon>Streptophyta</taxon>
        <taxon>Embryophyta</taxon>
        <taxon>Tracheophyta</taxon>
        <taxon>Spermatophyta</taxon>
        <taxon>Magnoliopsida</taxon>
        <taxon>eudicotyledons</taxon>
        <taxon>Gunneridae</taxon>
        <taxon>Pentapetalae</taxon>
        <taxon>rosids</taxon>
        <taxon>malvids</taxon>
        <taxon>Brassicales</taxon>
        <taxon>Brassicaceae</taxon>
        <taxon>Camelineae</taxon>
        <taxon>Arabidopsis</taxon>
    </lineage>
</organism>
<evidence type="ECO:0000313" key="3">
    <source>
        <dbReference type="EMBL" id="KAG7598715.1"/>
    </source>
</evidence>
<dbReference type="InterPro" id="IPR008480">
    <property type="entry name" value="DUF761_pln"/>
</dbReference>
<keyword evidence="2" id="KW-0812">Transmembrane</keyword>
<dbReference type="PANTHER" id="PTHR35997:SF6">
    <property type="entry name" value="COTTON FIBER PROTEIN"/>
    <property type="match status" value="1"/>
</dbReference>
<evidence type="ECO:0000256" key="1">
    <source>
        <dbReference type="SAM" id="MobiDB-lite"/>
    </source>
</evidence>
<reference evidence="3 4" key="1">
    <citation type="submission" date="2020-12" db="EMBL/GenBank/DDBJ databases">
        <title>Concerted genomic and epigenomic changes stabilize Arabidopsis allopolyploids.</title>
        <authorList>
            <person name="Chen Z."/>
        </authorList>
    </citation>
    <scope>NUCLEOTIDE SEQUENCE [LARGE SCALE GENOMIC DNA]</scope>
    <source>
        <strain evidence="3">As9502</strain>
        <tissue evidence="3">Leaf</tissue>
    </source>
</reference>